<dbReference type="Proteomes" id="UP000027195">
    <property type="component" value="Unassembled WGS sequence"/>
</dbReference>
<keyword evidence="1" id="KW-0812">Transmembrane</keyword>
<feature type="non-terminal residue" evidence="2">
    <location>
        <position position="55"/>
    </location>
</feature>
<protein>
    <submittedName>
        <fullName evidence="2">Uncharacterized protein</fullName>
    </submittedName>
</protein>
<dbReference type="EMBL" id="KL198070">
    <property type="protein sequence ID" value="KDQ10163.1"/>
    <property type="molecule type" value="Genomic_DNA"/>
</dbReference>
<keyword evidence="3" id="KW-1185">Reference proteome</keyword>
<reference evidence="3" key="1">
    <citation type="journal article" date="2014" name="Proc. Natl. Acad. Sci. U.S.A.">
        <title>Extensive sampling of basidiomycete genomes demonstrates inadequacy of the white-rot/brown-rot paradigm for wood decay fungi.</title>
        <authorList>
            <person name="Riley R."/>
            <person name="Salamov A.A."/>
            <person name="Brown D.W."/>
            <person name="Nagy L.G."/>
            <person name="Floudas D."/>
            <person name="Held B.W."/>
            <person name="Levasseur A."/>
            <person name="Lombard V."/>
            <person name="Morin E."/>
            <person name="Otillar R."/>
            <person name="Lindquist E.A."/>
            <person name="Sun H."/>
            <person name="LaButti K.M."/>
            <person name="Schmutz J."/>
            <person name="Jabbour D."/>
            <person name="Luo H."/>
            <person name="Baker S.E."/>
            <person name="Pisabarro A.G."/>
            <person name="Walton J.D."/>
            <person name="Blanchette R.A."/>
            <person name="Henrissat B."/>
            <person name="Martin F."/>
            <person name="Cullen D."/>
            <person name="Hibbett D.S."/>
            <person name="Grigoriev I.V."/>
        </authorList>
    </citation>
    <scope>NUCLEOTIDE SEQUENCE [LARGE SCALE GENOMIC DNA]</scope>
    <source>
        <strain evidence="3">FD-172 SS1</strain>
    </source>
</reference>
<feature type="transmembrane region" description="Helical" evidence="1">
    <location>
        <begin position="27"/>
        <end position="45"/>
    </location>
</feature>
<accession>A0A067M316</accession>
<gene>
    <name evidence="2" type="ORF">BOTBODRAFT_36447</name>
</gene>
<keyword evidence="1" id="KW-0472">Membrane</keyword>
<dbReference type="InParanoid" id="A0A067M316"/>
<evidence type="ECO:0000313" key="2">
    <source>
        <dbReference type="EMBL" id="KDQ10163.1"/>
    </source>
</evidence>
<dbReference type="AlphaFoldDB" id="A0A067M316"/>
<dbReference type="HOGENOM" id="CLU_3037843_0_0_1"/>
<proteinExistence type="predicted"/>
<evidence type="ECO:0000256" key="1">
    <source>
        <dbReference type="SAM" id="Phobius"/>
    </source>
</evidence>
<sequence length="55" mass="6186">MHQREGTKIFEGACSNGPKDHYRPKEAVIVMTGAIFWISAPWNLMTRTLPASKLV</sequence>
<name>A0A067M316_BOTB1</name>
<organism evidence="2 3">
    <name type="scientific">Botryobasidium botryosum (strain FD-172 SS1)</name>
    <dbReference type="NCBI Taxonomy" id="930990"/>
    <lineage>
        <taxon>Eukaryota</taxon>
        <taxon>Fungi</taxon>
        <taxon>Dikarya</taxon>
        <taxon>Basidiomycota</taxon>
        <taxon>Agaricomycotina</taxon>
        <taxon>Agaricomycetes</taxon>
        <taxon>Cantharellales</taxon>
        <taxon>Botryobasidiaceae</taxon>
        <taxon>Botryobasidium</taxon>
    </lineage>
</organism>
<keyword evidence="1" id="KW-1133">Transmembrane helix</keyword>
<evidence type="ECO:0000313" key="3">
    <source>
        <dbReference type="Proteomes" id="UP000027195"/>
    </source>
</evidence>